<dbReference type="SUPFAM" id="SSF54928">
    <property type="entry name" value="RNA-binding domain, RBD"/>
    <property type="match status" value="1"/>
</dbReference>
<dbReference type="Gene3D" id="3.60.10.10">
    <property type="entry name" value="Endonuclease/exonuclease/phosphatase"/>
    <property type="match status" value="1"/>
</dbReference>
<comment type="caution">
    <text evidence="1">The sequence shown here is derived from an EMBL/GenBank/DDBJ whole genome shotgun (WGS) entry which is preliminary data.</text>
</comment>
<dbReference type="Gene3D" id="3.30.70.330">
    <property type="match status" value="1"/>
</dbReference>
<sequence length="303" mass="35422">MSRDKFAVRMINLPFGITAKEIISNIKTIGTLTCYIPRSRNYRHRSETIISFESEEVLESAIVNDEVKESDYNEPEVDSQMDFDELNSHNAEGSAELKNKNEDKFGRLLQVVEQVDQRMNTLEFIGRAEINYGESRGQWYKDNNDKFCIHCSDNRKEAGVALIISKPLNKYICKKREYEGRAICVDLVLSRKMTICIIQVYLPSKKSDKVNIINWIKTQLNEAQTKKKKVIVMRDFNAVPSLAIDRNNNSYSHFPESKIFLILSSYNLIDYYRIMFPENTGYIWKRDNSNEESRIDAIWMLHR</sequence>
<dbReference type="Proteomes" id="UP000789706">
    <property type="component" value="Unassembled WGS sequence"/>
</dbReference>
<organism evidence="1 2">
    <name type="scientific">Diversispora eburnea</name>
    <dbReference type="NCBI Taxonomy" id="1213867"/>
    <lineage>
        <taxon>Eukaryota</taxon>
        <taxon>Fungi</taxon>
        <taxon>Fungi incertae sedis</taxon>
        <taxon>Mucoromycota</taxon>
        <taxon>Glomeromycotina</taxon>
        <taxon>Glomeromycetes</taxon>
        <taxon>Diversisporales</taxon>
        <taxon>Diversisporaceae</taxon>
        <taxon>Diversispora</taxon>
    </lineage>
</organism>
<dbReference type="OrthoDB" id="3264871at2759"/>
<protein>
    <submittedName>
        <fullName evidence="1">10047_t:CDS:1</fullName>
    </submittedName>
</protein>
<dbReference type="InterPro" id="IPR036691">
    <property type="entry name" value="Endo/exonu/phosph_ase_sf"/>
</dbReference>
<dbReference type="InterPro" id="IPR035979">
    <property type="entry name" value="RBD_domain_sf"/>
</dbReference>
<name>A0A9N9GLA8_9GLOM</name>
<keyword evidence="2" id="KW-1185">Reference proteome</keyword>
<dbReference type="GO" id="GO:0003676">
    <property type="term" value="F:nucleic acid binding"/>
    <property type="evidence" value="ECO:0007669"/>
    <property type="project" value="InterPro"/>
</dbReference>
<evidence type="ECO:0000313" key="2">
    <source>
        <dbReference type="Proteomes" id="UP000789706"/>
    </source>
</evidence>
<dbReference type="EMBL" id="CAJVPK010002802">
    <property type="protein sequence ID" value="CAG8618782.1"/>
    <property type="molecule type" value="Genomic_DNA"/>
</dbReference>
<reference evidence="1" key="1">
    <citation type="submission" date="2021-06" db="EMBL/GenBank/DDBJ databases">
        <authorList>
            <person name="Kallberg Y."/>
            <person name="Tangrot J."/>
            <person name="Rosling A."/>
        </authorList>
    </citation>
    <scope>NUCLEOTIDE SEQUENCE</scope>
    <source>
        <strain evidence="1">AZ414A</strain>
    </source>
</reference>
<evidence type="ECO:0000313" key="1">
    <source>
        <dbReference type="EMBL" id="CAG8618782.1"/>
    </source>
</evidence>
<dbReference type="InterPro" id="IPR012677">
    <property type="entry name" value="Nucleotide-bd_a/b_plait_sf"/>
</dbReference>
<gene>
    <name evidence="1" type="ORF">DEBURN_LOCUS10281</name>
</gene>
<dbReference type="SUPFAM" id="SSF56219">
    <property type="entry name" value="DNase I-like"/>
    <property type="match status" value="1"/>
</dbReference>
<dbReference type="AlphaFoldDB" id="A0A9N9GLA8"/>
<accession>A0A9N9GLA8</accession>
<proteinExistence type="predicted"/>